<feature type="transmembrane region" description="Helical" evidence="1">
    <location>
        <begin position="12"/>
        <end position="33"/>
    </location>
</feature>
<dbReference type="Proteomes" id="UP000326207">
    <property type="component" value="Unassembled WGS sequence"/>
</dbReference>
<evidence type="ECO:0000313" key="4">
    <source>
        <dbReference type="EMBL" id="KAB7519374.1"/>
    </source>
</evidence>
<comment type="caution">
    <text evidence="3">The sequence shown here is derived from an EMBL/GenBank/DDBJ whole genome shotgun (WGS) entry which is preliminary data.</text>
</comment>
<gene>
    <name evidence="2" type="ORF">DM867_06395</name>
    <name evidence="3" type="ORF">DMP03_01405</name>
    <name evidence="4" type="ORF">DP108_04520</name>
</gene>
<sequence>MNRETFAGRATIHFELLVTVAALAGLVAVAISAGTTSSFVLPTAIGIGLMLGVATGRSRTKAASTRSLDAGAALFVVAFGWWVVGTTPWLVATIAWVLIGRLAVAGLGIGRRRNRAGHVERA</sequence>
<evidence type="ECO:0000313" key="3">
    <source>
        <dbReference type="EMBL" id="KAB7518050.1"/>
    </source>
</evidence>
<keyword evidence="1" id="KW-0472">Membrane</keyword>
<proteinExistence type="predicted"/>
<name>A0A5N5UIG8_9EURY</name>
<feature type="transmembrane region" description="Helical" evidence="1">
    <location>
        <begin position="68"/>
        <end position="84"/>
    </location>
</feature>
<keyword evidence="7" id="KW-1185">Reference proteome</keyword>
<evidence type="ECO:0000313" key="6">
    <source>
        <dbReference type="Proteomes" id="UP000326302"/>
    </source>
</evidence>
<evidence type="ECO:0000313" key="2">
    <source>
        <dbReference type="EMBL" id="KAB7514740.1"/>
    </source>
</evidence>
<dbReference type="EMBL" id="QKKZ01000002">
    <property type="protein sequence ID" value="KAB7514740.1"/>
    <property type="molecule type" value="Genomic_DNA"/>
</dbReference>
<accession>A0A5N5U7X0</accession>
<evidence type="ECO:0000313" key="7">
    <source>
        <dbReference type="Proteomes" id="UP000326865"/>
    </source>
</evidence>
<organism evidence="3 6">
    <name type="scientific">Halosegnis rubeus</name>
    <dbReference type="NCBI Taxonomy" id="2212850"/>
    <lineage>
        <taxon>Archaea</taxon>
        <taxon>Methanobacteriati</taxon>
        <taxon>Methanobacteriota</taxon>
        <taxon>Stenosarchaea group</taxon>
        <taxon>Halobacteria</taxon>
        <taxon>Halobacteriales</taxon>
        <taxon>Natronomonadaceae</taxon>
        <taxon>Halosegnis</taxon>
    </lineage>
</organism>
<evidence type="ECO:0000313" key="5">
    <source>
        <dbReference type="Proteomes" id="UP000326207"/>
    </source>
</evidence>
<dbReference type="EMBL" id="QJOW01000001">
    <property type="protein sequence ID" value="KAB7518050.1"/>
    <property type="molecule type" value="Genomic_DNA"/>
</dbReference>
<dbReference type="OrthoDB" id="381155at2157"/>
<dbReference type="Proteomes" id="UP000326865">
    <property type="component" value="Unassembled WGS sequence"/>
</dbReference>
<dbReference type="RefSeq" id="WP_152118950.1">
    <property type="nucleotide sequence ID" value="NZ_QJOW01000001.1"/>
</dbReference>
<reference evidence="5 6" key="1">
    <citation type="submission" date="2019-10" db="EMBL/GenBank/DDBJ databases">
        <title>Unraveling microbial dark matter from salterns through culturing: the case of the genus Halosegnis.</title>
        <authorList>
            <person name="Duran-Viseras A."/>
            <person name="Andrei A.-S."/>
            <person name="Vera-Gargallo B."/>
            <person name="Ghai R."/>
            <person name="Sanchez-Porro C."/>
            <person name="Ventosa A."/>
        </authorList>
    </citation>
    <scope>NUCLEOTIDE SEQUENCE [LARGE SCALE GENOMIC DNA]</scope>
    <source>
        <strain evidence="3 6">F17-44</strain>
        <strain evidence="2 7">F18-79</strain>
        <strain evidence="4 5">F19-13</strain>
    </source>
</reference>
<keyword evidence="1" id="KW-0812">Transmembrane</keyword>
<dbReference type="AlphaFoldDB" id="A0A5N5UIG8"/>
<feature type="transmembrane region" description="Helical" evidence="1">
    <location>
        <begin position="90"/>
        <end position="109"/>
    </location>
</feature>
<accession>A0A5N5UM41</accession>
<protein>
    <submittedName>
        <fullName evidence="3">Uncharacterized protein</fullName>
    </submittedName>
</protein>
<feature type="transmembrane region" description="Helical" evidence="1">
    <location>
        <begin position="39"/>
        <end position="56"/>
    </location>
</feature>
<evidence type="ECO:0000256" key="1">
    <source>
        <dbReference type="SAM" id="Phobius"/>
    </source>
</evidence>
<dbReference type="EMBL" id="QMDY01000002">
    <property type="protein sequence ID" value="KAB7519374.1"/>
    <property type="molecule type" value="Genomic_DNA"/>
</dbReference>
<dbReference type="Proteomes" id="UP000326302">
    <property type="component" value="Unassembled WGS sequence"/>
</dbReference>
<keyword evidence="1" id="KW-1133">Transmembrane helix</keyword>
<accession>A0A5N5UIG8</accession>